<name>A0A6J5KWT2_9CAUD</name>
<protein>
    <submittedName>
        <fullName evidence="2">Uncharacterized protein</fullName>
    </submittedName>
</protein>
<gene>
    <name evidence="2" type="ORF">UFOVP53_200</name>
</gene>
<keyword evidence="1" id="KW-0472">Membrane</keyword>
<evidence type="ECO:0000256" key="1">
    <source>
        <dbReference type="SAM" id="Phobius"/>
    </source>
</evidence>
<dbReference type="EMBL" id="LR796189">
    <property type="protein sequence ID" value="CAB4125685.1"/>
    <property type="molecule type" value="Genomic_DNA"/>
</dbReference>
<organism evidence="2">
    <name type="scientific">uncultured Caudovirales phage</name>
    <dbReference type="NCBI Taxonomy" id="2100421"/>
    <lineage>
        <taxon>Viruses</taxon>
        <taxon>Duplodnaviria</taxon>
        <taxon>Heunggongvirae</taxon>
        <taxon>Uroviricota</taxon>
        <taxon>Caudoviricetes</taxon>
        <taxon>Peduoviridae</taxon>
        <taxon>Maltschvirus</taxon>
        <taxon>Maltschvirus maltsch</taxon>
    </lineage>
</organism>
<feature type="transmembrane region" description="Helical" evidence="1">
    <location>
        <begin position="21"/>
        <end position="40"/>
    </location>
</feature>
<keyword evidence="1" id="KW-0812">Transmembrane</keyword>
<proteinExistence type="predicted"/>
<keyword evidence="1" id="KW-1133">Transmembrane helix</keyword>
<reference evidence="2" key="1">
    <citation type="submission" date="2020-04" db="EMBL/GenBank/DDBJ databases">
        <authorList>
            <person name="Chiriac C."/>
            <person name="Salcher M."/>
            <person name="Ghai R."/>
            <person name="Kavagutti S V."/>
        </authorList>
    </citation>
    <scope>NUCLEOTIDE SEQUENCE</scope>
</reference>
<accession>A0A6J5KWT2</accession>
<evidence type="ECO:0000313" key="2">
    <source>
        <dbReference type="EMBL" id="CAB4125685.1"/>
    </source>
</evidence>
<sequence length="58" mass="6951">MRREKNLINIWMTYLKENSMCTKSLVWIVMICHVVMLGLLHENTKDVKRNIANFITKE</sequence>